<name>G4CXS6_9ACTN</name>
<reference evidence="1 2" key="1">
    <citation type="submission" date="2011-06" db="EMBL/GenBank/DDBJ databases">
        <authorList>
            <person name="Muzny D."/>
            <person name="Qin X."/>
            <person name="Deng J."/>
            <person name="Jiang H."/>
            <person name="Liu Y."/>
            <person name="Qu J."/>
            <person name="Song X.-Z."/>
            <person name="Zhang L."/>
            <person name="Thornton R."/>
            <person name="Coyle M."/>
            <person name="Francisco L."/>
            <person name="Jackson L."/>
            <person name="Javaid M."/>
            <person name="Korchina V."/>
            <person name="Kovar C."/>
            <person name="Mata R."/>
            <person name="Mathew T."/>
            <person name="Ngo R."/>
            <person name="Nguyen L."/>
            <person name="Nguyen N."/>
            <person name="Okwuonu G."/>
            <person name="Ongeri F."/>
            <person name="Pham C."/>
            <person name="Simmons D."/>
            <person name="Wilczek-Boney K."/>
            <person name="Hale W."/>
            <person name="Jakkamsetti A."/>
            <person name="Pham P."/>
            <person name="Ruth R."/>
            <person name="San Lucas F."/>
            <person name="Warren J."/>
            <person name="Zhang J."/>
            <person name="Zhao Z."/>
            <person name="Zhou C."/>
            <person name="Zhu D."/>
            <person name="Lee S."/>
            <person name="Bess C."/>
            <person name="Blankenburg K."/>
            <person name="Forbes L."/>
            <person name="Fu Q."/>
            <person name="Gubbala S."/>
            <person name="Hirani K."/>
            <person name="Jayaseelan J.C."/>
            <person name="Lara F."/>
            <person name="Munidasa M."/>
            <person name="Palculict T."/>
            <person name="Patil S."/>
            <person name="Pu L.-L."/>
            <person name="Saada N."/>
            <person name="Tang L."/>
            <person name="Weissenberger G."/>
            <person name="Zhu Y."/>
            <person name="Hemphill L."/>
            <person name="Shang Y."/>
            <person name="Youmans B."/>
            <person name="Ayvaz T."/>
            <person name="Ross M."/>
            <person name="Santibanez J."/>
            <person name="Aqrawi P."/>
            <person name="Gross S."/>
            <person name="Joshi V."/>
            <person name="Fowler G."/>
            <person name="Nazareth L."/>
            <person name="Reid J."/>
            <person name="Worley K."/>
            <person name="Petrosino J."/>
            <person name="Highlander S."/>
            <person name="Gibbs R."/>
        </authorList>
    </citation>
    <scope>NUCLEOTIDE SEQUENCE [LARGE SCALE GENOMIC DNA]</scope>
    <source>
        <strain evidence="1 2">ATCC 25577</strain>
    </source>
</reference>
<gene>
    <name evidence="1" type="ORF">HMPREF9153_1333</name>
</gene>
<evidence type="ECO:0000313" key="2">
    <source>
        <dbReference type="Proteomes" id="UP000005332"/>
    </source>
</evidence>
<keyword evidence="2" id="KW-1185">Reference proteome</keyword>
<sequence length="344" mass="37618">MIRLVGDITDASTHFAQVGLALILQNAGVKNVRIFWEDGSSARAVVTWDGDTDVGQIVKDHAARCCQEGSWVSQSVIEASGKKPVEAGVFSPRVTPRKTVEDLAKWVTLRRTNIDALPLDRLDMAMVGELGEPAYWHVSHKVAAKDVEPDRGATRWEMTIRLSGRNFVPDALLKYAGKLADREPKDILDGLVGNSLNDDFGTGTTPLGFKNRSAMDTATAWCMLWGIAATTLVPRSLADIPSRGFAQSSGAYPRNRVHPRYATLPVMSKPTSVCRWSGVLRSKTWDEIVQTGDVEDLSPVVMSQLVSWGVENGVRFEIEVAGSASAPERRLKGGSVFRIADAWR</sequence>
<dbReference type="HOGENOM" id="CLU_808255_0_0_11"/>
<dbReference type="PATRIC" id="fig|997355.3.peg.1312"/>
<dbReference type="AlphaFoldDB" id="G4CXS6"/>
<evidence type="ECO:0000313" key="1">
    <source>
        <dbReference type="EMBL" id="EGY77790.1"/>
    </source>
</evidence>
<dbReference type="Proteomes" id="UP000005332">
    <property type="component" value="Unassembled WGS sequence"/>
</dbReference>
<accession>G4CXS6</accession>
<protein>
    <submittedName>
        <fullName evidence="1">Uncharacterized protein</fullName>
    </submittedName>
</protein>
<proteinExistence type="predicted"/>
<dbReference type="EMBL" id="AGBA01000013">
    <property type="protein sequence ID" value="EGY77790.1"/>
    <property type="molecule type" value="Genomic_DNA"/>
</dbReference>
<dbReference type="RefSeq" id="WP_004810436.1">
    <property type="nucleotide sequence ID" value="NZ_JH165054.1"/>
</dbReference>
<comment type="caution">
    <text evidence="1">The sequence shown here is derived from an EMBL/GenBank/DDBJ whole genome shotgun (WGS) entry which is preliminary data.</text>
</comment>
<organism evidence="1 2">
    <name type="scientific">Cutibacterium avidum ATCC 25577</name>
    <dbReference type="NCBI Taxonomy" id="997355"/>
    <lineage>
        <taxon>Bacteria</taxon>
        <taxon>Bacillati</taxon>
        <taxon>Actinomycetota</taxon>
        <taxon>Actinomycetes</taxon>
        <taxon>Propionibacteriales</taxon>
        <taxon>Propionibacteriaceae</taxon>
        <taxon>Cutibacterium</taxon>
    </lineage>
</organism>